<dbReference type="SUPFAM" id="SSF56747">
    <property type="entry name" value="Prim-pol domain"/>
    <property type="match status" value="1"/>
</dbReference>
<sequence>MMARTPSPHLGSPGRASPRHFARWCAEQGWFVHPLAPGLKIPPANCARCRETIAGQPNPDYIPHKVEECRCIAAGRHCHGVRAATTDLALIDQWWSENPAYGIGIAAGPSNLLIVDLDLHQSTPPDPEKILPGLDLPDDLDPQSIRSGLDALDLLCSLRRAPLLTESPETFSVRTPSGGLHLWYAVADGSQWCMDSRGRLGWQIDIRADRSYAVAPGTRTRDGLYMPEGACRTPAPLPRWLANDLARTGLKRRTPLRQPLARPNLPDFAAGRGYVATAVREELEAVAACRSGRNDQLNKSAFSLGQLVGAGLVNRDDVHQALTEAAQAAGIDPHETKAQSTIRRALEAGSRVPRRIGAPT</sequence>
<dbReference type="SMART" id="SM00943">
    <property type="entry name" value="Prim-Pol"/>
    <property type="match status" value="1"/>
</dbReference>
<evidence type="ECO:0000313" key="3">
    <source>
        <dbReference type="Proteomes" id="UP000275401"/>
    </source>
</evidence>
<proteinExistence type="predicted"/>
<organism evidence="2 3">
    <name type="scientific">Streptomyces botrytidirepellens</name>
    <dbReference type="NCBI Taxonomy" id="2486417"/>
    <lineage>
        <taxon>Bacteria</taxon>
        <taxon>Bacillati</taxon>
        <taxon>Actinomycetota</taxon>
        <taxon>Actinomycetes</taxon>
        <taxon>Kitasatosporales</taxon>
        <taxon>Streptomycetaceae</taxon>
        <taxon>Streptomyces</taxon>
    </lineage>
</organism>
<evidence type="ECO:0000313" key="2">
    <source>
        <dbReference type="EMBL" id="RNG38009.1"/>
    </source>
</evidence>
<gene>
    <name evidence="2" type="ORF">EEJ42_02185</name>
</gene>
<reference evidence="2 3" key="1">
    <citation type="submission" date="2018-11" db="EMBL/GenBank/DDBJ databases">
        <title>The Potential of Streptomyces as Biocontrol Agents against the Tomato grey mould, Botrytis cinerea (Gray mold) Frontiers in Microbiology.</title>
        <authorList>
            <person name="Li D."/>
        </authorList>
    </citation>
    <scope>NUCLEOTIDE SEQUENCE [LARGE SCALE GENOMIC DNA]</scope>
    <source>
        <strain evidence="2 3">NEAU-LD23</strain>
    </source>
</reference>
<evidence type="ECO:0000259" key="1">
    <source>
        <dbReference type="SMART" id="SM00943"/>
    </source>
</evidence>
<dbReference type="CDD" id="cd04859">
    <property type="entry name" value="Prim_Pol"/>
    <property type="match status" value="1"/>
</dbReference>
<protein>
    <recommendedName>
        <fullName evidence="1">DNA primase/polymerase bifunctional N-terminal domain-containing protein</fullName>
    </recommendedName>
</protein>
<keyword evidence="3" id="KW-1185">Reference proteome</keyword>
<comment type="caution">
    <text evidence="2">The sequence shown here is derived from an EMBL/GenBank/DDBJ whole genome shotgun (WGS) entry which is preliminary data.</text>
</comment>
<dbReference type="AlphaFoldDB" id="A0A3M8X964"/>
<name>A0A3M8X964_9ACTN</name>
<dbReference type="EMBL" id="RIBZ01000031">
    <property type="protein sequence ID" value="RNG38009.1"/>
    <property type="molecule type" value="Genomic_DNA"/>
</dbReference>
<dbReference type="InterPro" id="IPR015330">
    <property type="entry name" value="DNA_primase/pol_bifunc_N"/>
</dbReference>
<feature type="domain" description="DNA primase/polymerase bifunctional N-terminal" evidence="1">
    <location>
        <begin position="22"/>
        <end position="241"/>
    </location>
</feature>
<dbReference type="Proteomes" id="UP000275401">
    <property type="component" value="Unassembled WGS sequence"/>
</dbReference>
<dbReference type="Pfam" id="PF09250">
    <property type="entry name" value="Prim-Pol"/>
    <property type="match status" value="1"/>
</dbReference>
<accession>A0A3M8X964</accession>